<evidence type="ECO:0000313" key="11">
    <source>
        <dbReference type="Proteomes" id="UP000198852"/>
    </source>
</evidence>
<keyword evidence="3 8" id="KW-0812">Transmembrane</keyword>
<evidence type="ECO:0000256" key="2">
    <source>
        <dbReference type="ARBA" id="ARBA00022475"/>
    </source>
</evidence>
<feature type="domain" description="Pycsar effector protein" evidence="9">
    <location>
        <begin position="21"/>
        <end position="172"/>
    </location>
</feature>
<comment type="subcellular location">
    <subcellularLocation>
        <location evidence="1">Cell membrane</location>
    </subcellularLocation>
</comment>
<dbReference type="Proteomes" id="UP000198852">
    <property type="component" value="Unassembled WGS sequence"/>
</dbReference>
<dbReference type="Pfam" id="PF18967">
    <property type="entry name" value="PycTM"/>
    <property type="match status" value="1"/>
</dbReference>
<evidence type="ECO:0000256" key="3">
    <source>
        <dbReference type="ARBA" id="ARBA00022692"/>
    </source>
</evidence>
<evidence type="ECO:0000256" key="8">
    <source>
        <dbReference type="SAM" id="Phobius"/>
    </source>
</evidence>
<keyword evidence="4" id="KW-0547">Nucleotide-binding</keyword>
<dbReference type="AlphaFoldDB" id="A0A1I6QHU8"/>
<evidence type="ECO:0000313" key="10">
    <source>
        <dbReference type="EMBL" id="SFS52041.1"/>
    </source>
</evidence>
<keyword evidence="7 8" id="KW-0472">Membrane</keyword>
<keyword evidence="11" id="KW-1185">Reference proteome</keyword>
<protein>
    <recommendedName>
        <fullName evidence="9">Pycsar effector protein domain-containing protein</fullName>
    </recommendedName>
</protein>
<dbReference type="RefSeq" id="WP_245775679.1">
    <property type="nucleotide sequence ID" value="NZ_FOZX01000002.1"/>
</dbReference>
<dbReference type="EMBL" id="FOZX01000002">
    <property type="protein sequence ID" value="SFS52041.1"/>
    <property type="molecule type" value="Genomic_DNA"/>
</dbReference>
<dbReference type="STRING" id="95161.SAMN05660874_01472"/>
<accession>A0A1I6QHU8</accession>
<sequence length="176" mass="19433">MALAFPNNHRTLEDMAHSEDAWKILQQTHDLIKVADAKAAAIVTGNGVLGGVLLKVLPPHREWPAAWPHVTLLLIGVAAVGASILFALRVFIPRLSNDRPQSLLYFGTIARRFAEPSAFLPEYRKLLGDETKLEKALAEQVWTTSHIARRKFRNVTPAIWLLGFALICALGAGLLR</sequence>
<proteinExistence type="predicted"/>
<dbReference type="GO" id="GO:0005886">
    <property type="term" value="C:plasma membrane"/>
    <property type="evidence" value="ECO:0007669"/>
    <property type="project" value="UniProtKB-SubCell"/>
</dbReference>
<dbReference type="GO" id="GO:0000166">
    <property type="term" value="F:nucleotide binding"/>
    <property type="evidence" value="ECO:0007669"/>
    <property type="project" value="UniProtKB-KW"/>
</dbReference>
<keyword evidence="2" id="KW-1003">Cell membrane</keyword>
<evidence type="ECO:0000256" key="6">
    <source>
        <dbReference type="ARBA" id="ARBA00023118"/>
    </source>
</evidence>
<feature type="transmembrane region" description="Helical" evidence="8">
    <location>
        <begin position="66"/>
        <end position="92"/>
    </location>
</feature>
<evidence type="ECO:0000256" key="1">
    <source>
        <dbReference type="ARBA" id="ARBA00004236"/>
    </source>
</evidence>
<dbReference type="GO" id="GO:0051607">
    <property type="term" value="P:defense response to virus"/>
    <property type="evidence" value="ECO:0007669"/>
    <property type="project" value="UniProtKB-KW"/>
</dbReference>
<keyword evidence="5 8" id="KW-1133">Transmembrane helix</keyword>
<feature type="transmembrane region" description="Helical" evidence="8">
    <location>
        <begin position="158"/>
        <end position="175"/>
    </location>
</feature>
<keyword evidence="6" id="KW-0051">Antiviral defense</keyword>
<evidence type="ECO:0000256" key="4">
    <source>
        <dbReference type="ARBA" id="ARBA00022741"/>
    </source>
</evidence>
<organism evidence="10 11">
    <name type="scientific">Saccharopolyspora flava</name>
    <dbReference type="NCBI Taxonomy" id="95161"/>
    <lineage>
        <taxon>Bacteria</taxon>
        <taxon>Bacillati</taxon>
        <taxon>Actinomycetota</taxon>
        <taxon>Actinomycetes</taxon>
        <taxon>Pseudonocardiales</taxon>
        <taxon>Pseudonocardiaceae</taxon>
        <taxon>Saccharopolyspora</taxon>
    </lineage>
</organism>
<evidence type="ECO:0000256" key="7">
    <source>
        <dbReference type="ARBA" id="ARBA00023136"/>
    </source>
</evidence>
<name>A0A1I6QHU8_9PSEU</name>
<reference evidence="11" key="1">
    <citation type="submission" date="2016-10" db="EMBL/GenBank/DDBJ databases">
        <authorList>
            <person name="Varghese N."/>
            <person name="Submissions S."/>
        </authorList>
    </citation>
    <scope>NUCLEOTIDE SEQUENCE [LARGE SCALE GENOMIC DNA]</scope>
    <source>
        <strain evidence="11">DSM 44771</strain>
    </source>
</reference>
<evidence type="ECO:0000259" key="9">
    <source>
        <dbReference type="Pfam" id="PF18967"/>
    </source>
</evidence>
<gene>
    <name evidence="10" type="ORF">SAMN05660874_01472</name>
</gene>
<evidence type="ECO:0000256" key="5">
    <source>
        <dbReference type="ARBA" id="ARBA00022989"/>
    </source>
</evidence>
<dbReference type="InterPro" id="IPR043760">
    <property type="entry name" value="PycTM_dom"/>
</dbReference>